<dbReference type="GO" id="GO:0046872">
    <property type="term" value="F:metal ion binding"/>
    <property type="evidence" value="ECO:0007669"/>
    <property type="project" value="UniProtKB-KW"/>
</dbReference>
<dbReference type="InterPro" id="IPR023214">
    <property type="entry name" value="HAD_sf"/>
</dbReference>
<dbReference type="PANTHER" id="PTHR46986:SF1">
    <property type="entry name" value="ENDORIBONUCLEASE YBEY, CHLOROPLASTIC"/>
    <property type="match status" value="1"/>
</dbReference>
<dbReference type="GO" id="GO:0006364">
    <property type="term" value="P:rRNA processing"/>
    <property type="evidence" value="ECO:0007669"/>
    <property type="project" value="InterPro"/>
</dbReference>
<dbReference type="AlphaFoldDB" id="A0A2P6TVV2"/>
<dbReference type="Proteomes" id="UP000239899">
    <property type="component" value="Unassembled WGS sequence"/>
</dbReference>
<gene>
    <name evidence="9" type="ORF">C2E21_2922</name>
</gene>
<dbReference type="InterPro" id="IPR002036">
    <property type="entry name" value="YbeY"/>
</dbReference>
<proteinExistence type="inferred from homology"/>
<protein>
    <submittedName>
        <fullName evidence="9">Haloacid dehalogenase-like hydrolase family isoform 2</fullName>
    </submittedName>
</protein>
<feature type="compositionally biased region" description="Low complexity" evidence="8">
    <location>
        <begin position="204"/>
        <end position="219"/>
    </location>
</feature>
<dbReference type="SUPFAM" id="SSF56784">
    <property type="entry name" value="HAD-like"/>
    <property type="match status" value="1"/>
</dbReference>
<feature type="region of interest" description="Disordered" evidence="8">
    <location>
        <begin position="169"/>
        <end position="223"/>
    </location>
</feature>
<dbReference type="InterPro" id="IPR020549">
    <property type="entry name" value="YbeY_CS"/>
</dbReference>
<keyword evidence="10" id="KW-1185">Reference proteome</keyword>
<dbReference type="Pfam" id="PF02130">
    <property type="entry name" value="YbeY"/>
    <property type="match status" value="1"/>
</dbReference>
<evidence type="ECO:0000313" key="10">
    <source>
        <dbReference type="Proteomes" id="UP000239899"/>
    </source>
</evidence>
<name>A0A2P6TVV2_CHLSO</name>
<evidence type="ECO:0000256" key="1">
    <source>
        <dbReference type="ARBA" id="ARBA00001947"/>
    </source>
</evidence>
<keyword evidence="6" id="KW-0378">Hydrolase</keyword>
<dbReference type="PROSITE" id="PS01306">
    <property type="entry name" value="UPF0054"/>
    <property type="match status" value="1"/>
</dbReference>
<dbReference type="STRING" id="3076.A0A2P6TVV2"/>
<evidence type="ECO:0000256" key="6">
    <source>
        <dbReference type="ARBA" id="ARBA00022801"/>
    </source>
</evidence>
<keyword evidence="3" id="KW-0540">Nuclease</keyword>
<evidence type="ECO:0000256" key="7">
    <source>
        <dbReference type="ARBA" id="ARBA00022833"/>
    </source>
</evidence>
<evidence type="ECO:0000256" key="3">
    <source>
        <dbReference type="ARBA" id="ARBA00022722"/>
    </source>
</evidence>
<evidence type="ECO:0000256" key="8">
    <source>
        <dbReference type="SAM" id="MobiDB-lite"/>
    </source>
</evidence>
<dbReference type="NCBIfam" id="TIGR00043">
    <property type="entry name" value="rRNA maturation RNase YbeY"/>
    <property type="match status" value="1"/>
</dbReference>
<dbReference type="EMBL" id="LHPG02000005">
    <property type="protein sequence ID" value="PRW58193.1"/>
    <property type="molecule type" value="Genomic_DNA"/>
</dbReference>
<accession>A0A2P6TVV2</accession>
<dbReference type="GO" id="GO:0004222">
    <property type="term" value="F:metalloendopeptidase activity"/>
    <property type="evidence" value="ECO:0007669"/>
    <property type="project" value="InterPro"/>
</dbReference>
<comment type="similarity">
    <text evidence="2">Belongs to the endoribonuclease YbeY family.</text>
</comment>
<evidence type="ECO:0000256" key="2">
    <source>
        <dbReference type="ARBA" id="ARBA00010875"/>
    </source>
</evidence>
<organism evidence="9 10">
    <name type="scientific">Chlorella sorokiniana</name>
    <name type="common">Freshwater green alga</name>
    <dbReference type="NCBI Taxonomy" id="3076"/>
    <lineage>
        <taxon>Eukaryota</taxon>
        <taxon>Viridiplantae</taxon>
        <taxon>Chlorophyta</taxon>
        <taxon>core chlorophytes</taxon>
        <taxon>Trebouxiophyceae</taxon>
        <taxon>Chlorellales</taxon>
        <taxon>Chlorellaceae</taxon>
        <taxon>Chlorella clade</taxon>
        <taxon>Chlorella</taxon>
    </lineage>
</organism>
<comment type="cofactor">
    <cofactor evidence="1">
        <name>Zn(2+)</name>
        <dbReference type="ChEBI" id="CHEBI:29105"/>
    </cofactor>
</comment>
<comment type="caution">
    <text evidence="9">The sequence shown here is derived from an EMBL/GenBank/DDBJ whole genome shotgun (WGS) entry which is preliminary data.</text>
</comment>
<dbReference type="PANTHER" id="PTHR46986">
    <property type="entry name" value="ENDORIBONUCLEASE YBEY, CHLOROPLASTIC"/>
    <property type="match status" value="1"/>
</dbReference>
<evidence type="ECO:0000256" key="5">
    <source>
        <dbReference type="ARBA" id="ARBA00022759"/>
    </source>
</evidence>
<dbReference type="GO" id="GO:0004519">
    <property type="term" value="F:endonuclease activity"/>
    <property type="evidence" value="ECO:0007669"/>
    <property type="project" value="UniProtKB-KW"/>
</dbReference>
<sequence>MFRSEAQLEQLCEQLYTDALAVVKQAALYVLAEEEEEREEPPAPMELSLVVCDDAHITELNREWRDVDGPTDVLSFELEDDEDETGCKPELPVNVLGDVVISVDTAARQAAERQYGLLDEARVLLVHGVLHLLGYDHEEGPEEAEEMAAAEQHILQALGWKGQGLITAVGEGLHGDDDSGSSGSSGSSTSSTSGSSRGASLHVPEGGPSSSAAAAAGGSAEERVKRWRTRAEAQLLALDMDGTLLNSSSRVLPSSVAAIRAALDRGVTVFLATGKARPAAIRAMEAVGLAGEGLVVSTTGPGIFLQGLTAFGRRGQLIAGGTLPMEVVAAAWEFAATHNVPVCGFLEEECVTHKMHPELEELHHRYYEPLASVSSLDEVLQGPALRKLLFMTRPEVVDSHLKPHWAQALEGVDAETMQAVPDMLEVVPSGWDKWRAIEHLLEDLGVPASDLVAIGDGGNDLGMVAGAGFGVAMGNAVPRVKDASQLVATMEPQQFAVPHWWGRYSPQQGRGLSTMDQSTLSYLSQHFGCLPILLVPVDYSLPLAPGALSLTVPPAPLPQARAHEAPGAAAVSLEELEGLMGEAAADHEGELAELGQWFGSLQPTEKRAALASVAKSLSFQDAAAAAAAPVPWHLPATRPSLTVFADTALSSPAAEPAAAVPIVPARPALGDRTNLKQLSSKLHVAASKKQAPQLPEQEAKKLLAGAKPAAPASTAGNGVFLRC</sequence>
<keyword evidence="7" id="KW-0862">Zinc</keyword>
<reference evidence="9 10" key="1">
    <citation type="journal article" date="2018" name="Plant J.">
        <title>Genome sequences of Chlorella sorokiniana UTEX 1602 and Micractinium conductrix SAG 241.80: implications to maltose excretion by a green alga.</title>
        <authorList>
            <person name="Arriola M.B."/>
            <person name="Velmurugan N."/>
            <person name="Zhang Y."/>
            <person name="Plunkett M.H."/>
            <person name="Hondzo H."/>
            <person name="Barney B.M."/>
        </authorList>
    </citation>
    <scope>NUCLEOTIDE SEQUENCE [LARGE SCALE GENOMIC DNA]</scope>
    <source>
        <strain evidence="10">UTEX 1602</strain>
    </source>
</reference>
<dbReference type="PROSITE" id="PS01228">
    <property type="entry name" value="COF_1"/>
    <property type="match status" value="1"/>
</dbReference>
<keyword evidence="5" id="KW-0255">Endonuclease</keyword>
<dbReference type="Gene3D" id="3.40.50.1000">
    <property type="entry name" value="HAD superfamily/HAD-like"/>
    <property type="match status" value="1"/>
</dbReference>
<dbReference type="Gene3D" id="3.30.1240.10">
    <property type="match status" value="1"/>
</dbReference>
<dbReference type="HAMAP" id="MF_00009">
    <property type="entry name" value="Endoribonucl_YbeY"/>
    <property type="match status" value="1"/>
</dbReference>
<dbReference type="Pfam" id="PF08282">
    <property type="entry name" value="Hydrolase_3"/>
    <property type="match status" value="1"/>
</dbReference>
<dbReference type="OrthoDB" id="27226at2759"/>
<dbReference type="SUPFAM" id="SSF55486">
    <property type="entry name" value="Metalloproteases ('zincins'), catalytic domain"/>
    <property type="match status" value="1"/>
</dbReference>
<evidence type="ECO:0000256" key="4">
    <source>
        <dbReference type="ARBA" id="ARBA00022723"/>
    </source>
</evidence>
<keyword evidence="4" id="KW-0479">Metal-binding</keyword>
<feature type="compositionally biased region" description="Low complexity" evidence="8">
    <location>
        <begin position="180"/>
        <end position="196"/>
    </location>
</feature>
<evidence type="ECO:0000313" key="9">
    <source>
        <dbReference type="EMBL" id="PRW58193.1"/>
    </source>
</evidence>
<dbReference type="InterPro" id="IPR023091">
    <property type="entry name" value="MetalPrtase_cat_dom_sf_prd"/>
</dbReference>
<dbReference type="InterPro" id="IPR036412">
    <property type="entry name" value="HAD-like_sf"/>
</dbReference>
<dbReference type="Gene3D" id="3.40.390.30">
    <property type="entry name" value="Metalloproteases ('zincins'), catalytic domain"/>
    <property type="match status" value="1"/>
</dbReference>